<organism evidence="1">
    <name type="scientific">viral metagenome</name>
    <dbReference type="NCBI Taxonomy" id="1070528"/>
    <lineage>
        <taxon>unclassified sequences</taxon>
        <taxon>metagenomes</taxon>
        <taxon>organismal metagenomes</taxon>
    </lineage>
</organism>
<proteinExistence type="predicted"/>
<protein>
    <submittedName>
        <fullName evidence="1">Uncharacterized protein</fullName>
    </submittedName>
</protein>
<name>A0A6C0K270_9ZZZZ</name>
<evidence type="ECO:0000313" key="1">
    <source>
        <dbReference type="EMBL" id="QHU12145.1"/>
    </source>
</evidence>
<dbReference type="AlphaFoldDB" id="A0A6C0K270"/>
<sequence length="376" mass="40374">MPQFGPFSYDFQPYDDTFTFNLAYCPPGKPNCPTFKMNTASQNSMPPIYSPPVLPPVQKPCPQMVCPAPVLPPVQKPCPQMVCPAPVCPAQACAAPPACPPEKECPSCPSCPKSPVAPCAKCPPCTACPTYPPPKICPPPTICPSVTATKVYLINTTTQVTEEQGLAMAECLNQQMIQFCEEWALQPYTVIYSSSVEPPTTTSTMKIYLTNDSTKVIPGADGYHNPPDSNGVSVAYVAVNQILSEGSNNDVLMPKTGGIAISKVVSHELLEMAINPSGNKAYATKFNMNGAIITRTIIAEICDPVSELYYNVSSSNGTGVQVANYVLPSWFIPGSKGPYDHMNNLSAPFQLSVGGYWNLIENGNVNTYDNKGNVIN</sequence>
<dbReference type="EMBL" id="MN740798">
    <property type="protein sequence ID" value="QHU12145.1"/>
    <property type="molecule type" value="Genomic_DNA"/>
</dbReference>
<accession>A0A6C0K270</accession>
<reference evidence="1" key="1">
    <citation type="journal article" date="2020" name="Nature">
        <title>Giant virus diversity and host interactions through global metagenomics.</title>
        <authorList>
            <person name="Schulz F."/>
            <person name="Roux S."/>
            <person name="Paez-Espino D."/>
            <person name="Jungbluth S."/>
            <person name="Walsh D.A."/>
            <person name="Denef V.J."/>
            <person name="McMahon K.D."/>
            <person name="Konstantinidis K.T."/>
            <person name="Eloe-Fadrosh E.A."/>
            <person name="Kyrpides N.C."/>
            <person name="Woyke T."/>
        </authorList>
    </citation>
    <scope>NUCLEOTIDE SEQUENCE</scope>
    <source>
        <strain evidence="1">GVMAG-S-1101171-110</strain>
    </source>
</reference>